<evidence type="ECO:0000259" key="6">
    <source>
        <dbReference type="Pfam" id="PF04130"/>
    </source>
</evidence>
<evidence type="ECO:0000256" key="3">
    <source>
        <dbReference type="ARBA" id="ARBA00022701"/>
    </source>
</evidence>
<protein>
    <recommendedName>
        <fullName evidence="5">Spindle pole body component</fullName>
    </recommendedName>
</protein>
<organism evidence="8 9">
    <name type="scientific">Paraglomus occultum</name>
    <dbReference type="NCBI Taxonomy" id="144539"/>
    <lineage>
        <taxon>Eukaryota</taxon>
        <taxon>Fungi</taxon>
        <taxon>Fungi incertae sedis</taxon>
        <taxon>Mucoromycota</taxon>
        <taxon>Glomeromycotina</taxon>
        <taxon>Glomeromycetes</taxon>
        <taxon>Paraglomerales</taxon>
        <taxon>Paraglomeraceae</taxon>
        <taxon>Paraglomus</taxon>
    </lineage>
</organism>
<name>A0A9N8WBK3_9GLOM</name>
<dbReference type="GO" id="GO:0000930">
    <property type="term" value="C:gamma-tubulin complex"/>
    <property type="evidence" value="ECO:0007669"/>
    <property type="project" value="TreeGrafter"/>
</dbReference>
<keyword evidence="4 5" id="KW-0206">Cytoskeleton</keyword>
<dbReference type="GO" id="GO:0005816">
    <property type="term" value="C:spindle pole body"/>
    <property type="evidence" value="ECO:0007669"/>
    <property type="project" value="UniProtKB-ARBA"/>
</dbReference>
<dbReference type="InterPro" id="IPR042241">
    <property type="entry name" value="GCP_C_sf"/>
</dbReference>
<feature type="domain" description="Gamma tubulin complex component protein N-terminal" evidence="7">
    <location>
        <begin position="111"/>
        <end position="404"/>
    </location>
</feature>
<dbReference type="InterPro" id="IPR041470">
    <property type="entry name" value="GCP_N"/>
</dbReference>
<dbReference type="Pfam" id="PF04130">
    <property type="entry name" value="GCP_C_terminal"/>
    <property type="match status" value="1"/>
</dbReference>
<dbReference type="PANTHER" id="PTHR19302:SF33">
    <property type="entry name" value="GAMMA-TUBULIN COMPLEX COMPONENT 5"/>
    <property type="match status" value="1"/>
</dbReference>
<dbReference type="GO" id="GO:0051225">
    <property type="term" value="P:spindle assembly"/>
    <property type="evidence" value="ECO:0007669"/>
    <property type="project" value="TreeGrafter"/>
</dbReference>
<sequence>MSVNNINTTCSNGSKQSAIINKSWLWKDLDNGHSNSITTKRQGIDVVQELRSRQYWTSSYRGSVLLNQSSRFDFNNANTFAPSLAKIRNKDPRYEFYDATRTRYISEIDAVREVLFMLSTRPSFLFRLVNEEYRVEINAMLMHLTELAFKEMLEYFCKYGNILRKLRGVSMRICLEHCSLYGQTAQAFAYSVLKMLWCFEGKLATLESAYQKPKDDDVQVSLLCLKQQLMNDFIEFEIVHEIVISSHLSDVSPYHSTLLEDTKDNSRNTHTKKLTKPSLVTYFLLNRLFREVTRHQICGNKSTRAILERHLDNTLAPYVRMIDDWICNGILNDPADEFFIVGNSTIEKMSSNYWAEMFTVRTINIVENGVNSTQSLIPEFLSTFYERILFSGKGRNLLITLNSNETGPLTPLVLGPNVVSDLTTFKPFNEHFAEQVKSYLEPRYLHIGKCIYNTLVERCSLWRHIRALSGLYLLQEGDTMRKLCDVMFERIDRNQMWYDSYVFNDMISGIFAGAKWLDSDLVSAWIDDVAGKKPDITTVKVFEKITIEYRVPWPLDNIIQSRTLQIYKKIFTLLLQIKRVKFLMERLAFSRMGAGEEKTSAMMMFYGLRTKLIWFLNVVWDYLMRTAKTQKFHEDLTTAFDIDKMIMLHEKYIQRIHSRCLLTQETLSIHKSVFSILNLTFQFSTLYNRYMETNIIPCESPSDNRHEEKELANDVDNYVPKEVNHEEFVEGLQRIGREFDRHRDFIATLVGGIGRAGGFWWFDALSLALRA</sequence>
<evidence type="ECO:0000256" key="1">
    <source>
        <dbReference type="ARBA" id="ARBA00010337"/>
    </source>
</evidence>
<evidence type="ECO:0000256" key="4">
    <source>
        <dbReference type="ARBA" id="ARBA00023212"/>
    </source>
</evidence>
<keyword evidence="2 5" id="KW-0963">Cytoplasm</keyword>
<evidence type="ECO:0000313" key="8">
    <source>
        <dbReference type="EMBL" id="CAG8483567.1"/>
    </source>
</evidence>
<evidence type="ECO:0000313" key="9">
    <source>
        <dbReference type="Proteomes" id="UP000789572"/>
    </source>
</evidence>
<dbReference type="PANTHER" id="PTHR19302">
    <property type="entry name" value="GAMMA TUBULIN COMPLEX PROTEIN"/>
    <property type="match status" value="1"/>
</dbReference>
<evidence type="ECO:0000256" key="2">
    <source>
        <dbReference type="ARBA" id="ARBA00022490"/>
    </source>
</evidence>
<dbReference type="OrthoDB" id="66546at2759"/>
<comment type="similarity">
    <text evidence="1 5">Belongs to the TUBGCP family.</text>
</comment>
<dbReference type="AlphaFoldDB" id="A0A9N8WBK3"/>
<dbReference type="GO" id="GO:0031122">
    <property type="term" value="P:cytoplasmic microtubule organization"/>
    <property type="evidence" value="ECO:0007669"/>
    <property type="project" value="TreeGrafter"/>
</dbReference>
<dbReference type="InterPro" id="IPR040457">
    <property type="entry name" value="GCP_C"/>
</dbReference>
<dbReference type="GO" id="GO:0007020">
    <property type="term" value="P:microtubule nucleation"/>
    <property type="evidence" value="ECO:0007669"/>
    <property type="project" value="InterPro"/>
</dbReference>
<dbReference type="EMBL" id="CAJVPJ010000134">
    <property type="protein sequence ID" value="CAG8483567.1"/>
    <property type="molecule type" value="Genomic_DNA"/>
</dbReference>
<keyword evidence="9" id="KW-1185">Reference proteome</keyword>
<evidence type="ECO:0000256" key="5">
    <source>
        <dbReference type="RuleBase" id="RU363050"/>
    </source>
</evidence>
<comment type="caution">
    <text evidence="8">The sequence shown here is derived from an EMBL/GenBank/DDBJ whole genome shotgun (WGS) entry which is preliminary data.</text>
</comment>
<comment type="subcellular location">
    <subcellularLocation>
        <location evidence="5">Cytoplasm</location>
        <location evidence="5">Cytoskeleton</location>
        <location evidence="5">Microtubule organizing center</location>
    </subcellularLocation>
</comment>
<dbReference type="GO" id="GO:0043015">
    <property type="term" value="F:gamma-tubulin binding"/>
    <property type="evidence" value="ECO:0007669"/>
    <property type="project" value="InterPro"/>
</dbReference>
<dbReference type="GO" id="GO:0005874">
    <property type="term" value="C:microtubule"/>
    <property type="evidence" value="ECO:0007669"/>
    <property type="project" value="UniProtKB-KW"/>
</dbReference>
<proteinExistence type="inferred from homology"/>
<dbReference type="GO" id="GO:0000278">
    <property type="term" value="P:mitotic cell cycle"/>
    <property type="evidence" value="ECO:0007669"/>
    <property type="project" value="TreeGrafter"/>
</dbReference>
<dbReference type="GO" id="GO:0000922">
    <property type="term" value="C:spindle pole"/>
    <property type="evidence" value="ECO:0007669"/>
    <property type="project" value="InterPro"/>
</dbReference>
<evidence type="ECO:0000259" key="7">
    <source>
        <dbReference type="Pfam" id="PF17681"/>
    </source>
</evidence>
<dbReference type="InterPro" id="IPR007259">
    <property type="entry name" value="GCP"/>
</dbReference>
<feature type="domain" description="Gamma tubulin complex component C-terminal" evidence="6">
    <location>
        <begin position="461"/>
        <end position="742"/>
    </location>
</feature>
<dbReference type="GO" id="GO:0051011">
    <property type="term" value="F:microtubule minus-end binding"/>
    <property type="evidence" value="ECO:0007669"/>
    <property type="project" value="TreeGrafter"/>
</dbReference>
<reference evidence="8" key="1">
    <citation type="submission" date="2021-06" db="EMBL/GenBank/DDBJ databases">
        <authorList>
            <person name="Kallberg Y."/>
            <person name="Tangrot J."/>
            <person name="Rosling A."/>
        </authorList>
    </citation>
    <scope>NUCLEOTIDE SEQUENCE</scope>
    <source>
        <strain evidence="8">IA702</strain>
    </source>
</reference>
<dbReference type="Proteomes" id="UP000789572">
    <property type="component" value="Unassembled WGS sequence"/>
</dbReference>
<dbReference type="GO" id="GO:0051321">
    <property type="term" value="P:meiotic cell cycle"/>
    <property type="evidence" value="ECO:0007669"/>
    <property type="project" value="TreeGrafter"/>
</dbReference>
<gene>
    <name evidence="8" type="ORF">POCULU_LOCUS1682</name>
</gene>
<accession>A0A9N8WBK3</accession>
<dbReference type="Pfam" id="PF17681">
    <property type="entry name" value="GCP_N_terminal"/>
    <property type="match status" value="1"/>
</dbReference>
<keyword evidence="3 5" id="KW-0493">Microtubule</keyword>
<dbReference type="Gene3D" id="1.20.120.1900">
    <property type="entry name" value="Gamma-tubulin complex, C-terminal domain"/>
    <property type="match status" value="1"/>
</dbReference>